<organism evidence="5 6">
    <name type="scientific">Curvularia kusanoi</name>
    <name type="common">Cochliobolus kusanoi</name>
    <dbReference type="NCBI Taxonomy" id="90978"/>
    <lineage>
        <taxon>Eukaryota</taxon>
        <taxon>Fungi</taxon>
        <taxon>Dikarya</taxon>
        <taxon>Ascomycota</taxon>
        <taxon>Pezizomycotina</taxon>
        <taxon>Dothideomycetes</taxon>
        <taxon>Pleosporomycetidae</taxon>
        <taxon>Pleosporales</taxon>
        <taxon>Pleosporineae</taxon>
        <taxon>Pleosporaceae</taxon>
        <taxon>Curvularia</taxon>
    </lineage>
</organism>
<feature type="region of interest" description="Disordered" evidence="3">
    <location>
        <begin position="455"/>
        <end position="502"/>
    </location>
</feature>
<protein>
    <recommendedName>
        <fullName evidence="7">Kelch repeat protein</fullName>
    </recommendedName>
</protein>
<dbReference type="AlphaFoldDB" id="A0A9P4T558"/>
<keyword evidence="4" id="KW-0472">Membrane</keyword>
<gene>
    <name evidence="5" type="ORF">E8E13_000671</name>
</gene>
<dbReference type="Proteomes" id="UP000801428">
    <property type="component" value="Unassembled WGS sequence"/>
</dbReference>
<proteinExistence type="predicted"/>
<dbReference type="SUPFAM" id="SSF50965">
    <property type="entry name" value="Galactose oxidase, central domain"/>
    <property type="match status" value="1"/>
</dbReference>
<dbReference type="InterPro" id="IPR011043">
    <property type="entry name" value="Gal_Oxase/kelch_b-propeller"/>
</dbReference>
<dbReference type="Gene3D" id="2.120.10.80">
    <property type="entry name" value="Kelch-type beta propeller"/>
    <property type="match status" value="1"/>
</dbReference>
<dbReference type="OrthoDB" id="10251809at2759"/>
<keyword evidence="4" id="KW-0812">Transmembrane</keyword>
<accession>A0A9P4T558</accession>
<keyword evidence="1" id="KW-0677">Repeat</keyword>
<evidence type="ECO:0000313" key="6">
    <source>
        <dbReference type="Proteomes" id="UP000801428"/>
    </source>
</evidence>
<feature type="transmembrane region" description="Helical" evidence="4">
    <location>
        <begin position="393"/>
        <end position="415"/>
    </location>
</feature>
<comment type="caution">
    <text evidence="5">The sequence shown here is derived from an EMBL/GenBank/DDBJ whole genome shotgun (WGS) entry which is preliminary data.</text>
</comment>
<sequence>MPKDKRYEASLNEAKVLYIAPDVTSVNYGVLWPDRTNKLFYLFGGEYNNGTIPAFNQQLWFYDTINKSWNQTNLATRGDKVAWPARGAGTVDDDGQGYYYGGYLSRETMPKWDGDPLRLNSLLTYDMTTRTWLNYSDSGLGRAEGTLHYISAGKRGSLIYFGGVEDSTVGRAYSNMSEIRVFDIDSRRWYTQVADGDVPQMRRGFCAGLTWAADRSSYNIYMFGGIDVNDAALGDLYVLTLPRFKWIAQALAKTNDDDFPQGQGLGILYPFDCDVPMIGGQHAILLGQENNERDAFASDTSYANSTAEMWHAPMDNVTSYRVPFDIIDAVGGGELGGATRKAPANGFATRALGDVFRQTYIAAARTATRTDLPTSSSTMPPIAHRPGLSGGTIGGIVAGVCLLLIVVVVMVFVWLKRKRRLEKPVNEVPEATTAEMEDQDATLTKRKWFLSGNWRSEAEATPDPHELDSKTVRVIEGPPVELDSSEMRHERPETSQNASRQS</sequence>
<dbReference type="EMBL" id="SWKU01000043">
    <property type="protein sequence ID" value="KAF2994161.1"/>
    <property type="molecule type" value="Genomic_DNA"/>
</dbReference>
<evidence type="ECO:0000256" key="2">
    <source>
        <dbReference type="ARBA" id="ARBA00023004"/>
    </source>
</evidence>
<dbReference type="PANTHER" id="PTHR47435:SF4">
    <property type="entry name" value="KELCH REPEAT PROTEIN (AFU_ORTHOLOGUE AFUA_5G12780)"/>
    <property type="match status" value="1"/>
</dbReference>
<evidence type="ECO:0000313" key="5">
    <source>
        <dbReference type="EMBL" id="KAF2994161.1"/>
    </source>
</evidence>
<feature type="compositionally biased region" description="Basic and acidic residues" evidence="3">
    <location>
        <begin position="456"/>
        <end position="473"/>
    </location>
</feature>
<keyword evidence="6" id="KW-1185">Reference proteome</keyword>
<keyword evidence="2" id="KW-0408">Iron</keyword>
<keyword evidence="4" id="KW-1133">Transmembrane helix</keyword>
<evidence type="ECO:0000256" key="4">
    <source>
        <dbReference type="SAM" id="Phobius"/>
    </source>
</evidence>
<dbReference type="InterPro" id="IPR015915">
    <property type="entry name" value="Kelch-typ_b-propeller"/>
</dbReference>
<reference evidence="5" key="1">
    <citation type="submission" date="2019-04" db="EMBL/GenBank/DDBJ databases">
        <title>Sequencing of skin fungus with MAO and IRED activity.</title>
        <authorList>
            <person name="Marsaioli A.J."/>
            <person name="Bonatto J.M.C."/>
            <person name="Reis Junior O."/>
        </authorList>
    </citation>
    <scope>NUCLEOTIDE SEQUENCE</scope>
    <source>
        <strain evidence="5">30M1</strain>
    </source>
</reference>
<dbReference type="GO" id="GO:0019760">
    <property type="term" value="P:glucosinolate metabolic process"/>
    <property type="evidence" value="ECO:0007669"/>
    <property type="project" value="UniProtKB-ARBA"/>
</dbReference>
<evidence type="ECO:0000256" key="3">
    <source>
        <dbReference type="SAM" id="MobiDB-lite"/>
    </source>
</evidence>
<evidence type="ECO:0008006" key="7">
    <source>
        <dbReference type="Google" id="ProtNLM"/>
    </source>
</evidence>
<evidence type="ECO:0000256" key="1">
    <source>
        <dbReference type="ARBA" id="ARBA00022737"/>
    </source>
</evidence>
<dbReference type="PANTHER" id="PTHR47435">
    <property type="entry name" value="KELCH REPEAT PROTEIN (AFU_ORTHOLOGUE AFUA_5G12780)"/>
    <property type="match status" value="1"/>
</dbReference>
<dbReference type="Pfam" id="PF24681">
    <property type="entry name" value="Kelch_KLHDC2_KLHL20_DRC7"/>
    <property type="match status" value="1"/>
</dbReference>
<name>A0A9P4T558_CURKU</name>